<evidence type="ECO:0000256" key="3">
    <source>
        <dbReference type="ARBA" id="ARBA00022741"/>
    </source>
</evidence>
<feature type="compositionally biased region" description="Low complexity" evidence="5">
    <location>
        <begin position="344"/>
        <end position="353"/>
    </location>
</feature>
<evidence type="ECO:0000259" key="6">
    <source>
        <dbReference type="PROSITE" id="PS50893"/>
    </source>
</evidence>
<dbReference type="Gene3D" id="3.40.50.300">
    <property type="entry name" value="P-loop containing nucleotide triphosphate hydrolases"/>
    <property type="match status" value="1"/>
</dbReference>
<proteinExistence type="inferred from homology"/>
<organism evidence="7 8">
    <name type="scientific">Jiangella asiatica</name>
    <dbReference type="NCBI Taxonomy" id="2530372"/>
    <lineage>
        <taxon>Bacteria</taxon>
        <taxon>Bacillati</taxon>
        <taxon>Actinomycetota</taxon>
        <taxon>Actinomycetes</taxon>
        <taxon>Jiangellales</taxon>
        <taxon>Jiangellaceae</taxon>
        <taxon>Jiangella</taxon>
    </lineage>
</organism>
<protein>
    <submittedName>
        <fullName evidence="7">ATP-binding cassette domain-containing protein</fullName>
    </submittedName>
</protein>
<dbReference type="InterPro" id="IPR027417">
    <property type="entry name" value="P-loop_NTPase"/>
</dbReference>
<dbReference type="InterPro" id="IPR017871">
    <property type="entry name" value="ABC_transporter-like_CS"/>
</dbReference>
<feature type="domain" description="ABC transporter" evidence="6">
    <location>
        <begin position="4"/>
        <end position="228"/>
    </location>
</feature>
<keyword evidence="4 7" id="KW-0067">ATP-binding</keyword>
<dbReference type="PANTHER" id="PTHR43335:SF4">
    <property type="entry name" value="ABC TRANSPORTER, ATP-BINDING PROTEIN"/>
    <property type="match status" value="1"/>
</dbReference>
<evidence type="ECO:0000256" key="4">
    <source>
        <dbReference type="ARBA" id="ARBA00022840"/>
    </source>
</evidence>
<keyword evidence="8" id="KW-1185">Reference proteome</keyword>
<dbReference type="OrthoDB" id="9804819at2"/>
<evidence type="ECO:0000313" key="8">
    <source>
        <dbReference type="Proteomes" id="UP000294739"/>
    </source>
</evidence>
<dbReference type="EMBL" id="SMKZ01000015">
    <property type="protein sequence ID" value="TDE10181.1"/>
    <property type="molecule type" value="Genomic_DNA"/>
</dbReference>
<evidence type="ECO:0000256" key="5">
    <source>
        <dbReference type="SAM" id="MobiDB-lite"/>
    </source>
</evidence>
<name>A0A4R5DEA0_9ACTN</name>
<evidence type="ECO:0000313" key="7">
    <source>
        <dbReference type="EMBL" id="TDE10181.1"/>
    </source>
</evidence>
<gene>
    <name evidence="7" type="ORF">E1269_12240</name>
</gene>
<dbReference type="GO" id="GO:0016887">
    <property type="term" value="F:ATP hydrolysis activity"/>
    <property type="evidence" value="ECO:0007669"/>
    <property type="project" value="InterPro"/>
</dbReference>
<dbReference type="GO" id="GO:0005524">
    <property type="term" value="F:ATP binding"/>
    <property type="evidence" value="ECO:0007669"/>
    <property type="project" value="UniProtKB-KW"/>
</dbReference>
<dbReference type="InterPro" id="IPR003593">
    <property type="entry name" value="AAA+_ATPase"/>
</dbReference>
<keyword evidence="2" id="KW-0813">Transport</keyword>
<comment type="caution">
    <text evidence="7">The sequence shown here is derived from an EMBL/GenBank/DDBJ whole genome shotgun (WGS) entry which is preliminary data.</text>
</comment>
<dbReference type="AlphaFoldDB" id="A0A4R5DEA0"/>
<accession>A0A4R5DEA0</accession>
<dbReference type="PANTHER" id="PTHR43335">
    <property type="entry name" value="ABC TRANSPORTER, ATP-BINDING PROTEIN"/>
    <property type="match status" value="1"/>
</dbReference>
<feature type="region of interest" description="Disordered" evidence="5">
    <location>
        <begin position="328"/>
        <end position="353"/>
    </location>
</feature>
<evidence type="ECO:0000256" key="1">
    <source>
        <dbReference type="ARBA" id="ARBA00005417"/>
    </source>
</evidence>
<sequence length="353" mass="36551">MSVITAQGLHKRYGAKVAVDDLSFEVRPGMVTGFLGPNGAGKSTTMRLMLDLDNGSGQTLFDGRRFGTIRHPMREIGAVLEAKAFHPTRTARNHLRMLAAGSGIPATRADEVLEFVGLADVKRKKPKSFSLGMAQRLGLAQALLGDPGTLILDEPANGLDPHGIHWLRDVLKSLAGQGRTIFVSSHLLSEMSLMADQLVVIGRGRMIYNGDVDGFVREFTQATVLVRTPHTTQLTTALGSLDGVTVEALPAAAAVAAATADPVDPAAVAALPAGSQPSGALRVAGTDAATVGEVAFHAGVLLHELTTQTASLETAFITATGASEEYVAHDLGPAPPPPQPPPAAGAETTGGAA</sequence>
<dbReference type="Proteomes" id="UP000294739">
    <property type="component" value="Unassembled WGS sequence"/>
</dbReference>
<reference evidence="7 8" key="1">
    <citation type="submission" date="2019-03" db="EMBL/GenBank/DDBJ databases">
        <title>Draft genome sequences of novel Actinobacteria.</title>
        <authorList>
            <person name="Sahin N."/>
            <person name="Ay H."/>
            <person name="Saygin H."/>
        </authorList>
    </citation>
    <scope>NUCLEOTIDE SEQUENCE [LARGE SCALE GENOMIC DNA]</scope>
    <source>
        <strain evidence="7 8">5K138</strain>
    </source>
</reference>
<dbReference type="SMART" id="SM00382">
    <property type="entry name" value="AAA"/>
    <property type="match status" value="1"/>
</dbReference>
<feature type="compositionally biased region" description="Pro residues" evidence="5">
    <location>
        <begin position="333"/>
        <end position="343"/>
    </location>
</feature>
<keyword evidence="3" id="KW-0547">Nucleotide-binding</keyword>
<dbReference type="PROSITE" id="PS00211">
    <property type="entry name" value="ABC_TRANSPORTER_1"/>
    <property type="match status" value="1"/>
</dbReference>
<comment type="similarity">
    <text evidence="1">Belongs to the ABC transporter superfamily.</text>
</comment>
<dbReference type="SUPFAM" id="SSF52540">
    <property type="entry name" value="P-loop containing nucleoside triphosphate hydrolases"/>
    <property type="match status" value="1"/>
</dbReference>
<dbReference type="PROSITE" id="PS50893">
    <property type="entry name" value="ABC_TRANSPORTER_2"/>
    <property type="match status" value="1"/>
</dbReference>
<dbReference type="InterPro" id="IPR003439">
    <property type="entry name" value="ABC_transporter-like_ATP-bd"/>
</dbReference>
<dbReference type="InParanoid" id="A0A4R5DEA0"/>
<evidence type="ECO:0000256" key="2">
    <source>
        <dbReference type="ARBA" id="ARBA00022448"/>
    </source>
</evidence>
<dbReference type="Pfam" id="PF00005">
    <property type="entry name" value="ABC_tran"/>
    <property type="match status" value="1"/>
</dbReference>